<sequence length="38" mass="4191">MLGSGRMGIICSVDVFQEHCRDALFEAFFEVLLASAAR</sequence>
<name>A0A1Q8YD29_9BURK</name>
<dbReference type="Proteomes" id="UP000185911">
    <property type="component" value="Unassembled WGS sequence"/>
</dbReference>
<keyword evidence="2" id="KW-1185">Reference proteome</keyword>
<proteinExistence type="predicted"/>
<accession>A0A1Q8YD29</accession>
<dbReference type="AlphaFoldDB" id="A0A1Q8YD29"/>
<protein>
    <submittedName>
        <fullName evidence="1">Uncharacterized protein</fullName>
    </submittedName>
</protein>
<evidence type="ECO:0000313" key="1">
    <source>
        <dbReference type="EMBL" id="OLP05905.1"/>
    </source>
</evidence>
<reference evidence="1 2" key="1">
    <citation type="submission" date="2017-01" db="EMBL/GenBank/DDBJ databases">
        <title>Genome sequence of Rhodoferax antarcticus ANT.BR, a psychrophilic purple nonsulfur bacterium from an Antarctic microbial mat.</title>
        <authorList>
            <person name="Baker J."/>
            <person name="Riester C."/>
            <person name="Skinner B."/>
            <person name="Newell A."/>
            <person name="Swingley W."/>
            <person name="Madigan M."/>
            <person name="Jung D."/>
            <person name="Asao M."/>
            <person name="Chen M."/>
            <person name="Loughlin P."/>
            <person name="Pan H."/>
            <person name="Lin S."/>
            <person name="Li N."/>
            <person name="Shaw J."/>
            <person name="Prado M."/>
            <person name="Sherman C."/>
            <person name="Li X."/>
            <person name="Tang J."/>
            <person name="Blankenship R."/>
            <person name="Zhao T."/>
            <person name="Touchman J."/>
            <person name="Sattley M."/>
        </authorList>
    </citation>
    <scope>NUCLEOTIDE SEQUENCE [LARGE SCALE GENOMIC DNA]</scope>
    <source>
        <strain evidence="1 2">ANT.BR</strain>
    </source>
</reference>
<gene>
    <name evidence="1" type="ORF">BLL52_2134</name>
</gene>
<dbReference type="EMBL" id="MSYM01000013">
    <property type="protein sequence ID" value="OLP05905.1"/>
    <property type="molecule type" value="Genomic_DNA"/>
</dbReference>
<evidence type="ECO:0000313" key="2">
    <source>
        <dbReference type="Proteomes" id="UP000185911"/>
    </source>
</evidence>
<comment type="caution">
    <text evidence="1">The sequence shown here is derived from an EMBL/GenBank/DDBJ whole genome shotgun (WGS) entry which is preliminary data.</text>
</comment>
<organism evidence="1 2">
    <name type="scientific">Rhodoferax antarcticus ANT.BR</name>
    <dbReference type="NCBI Taxonomy" id="1111071"/>
    <lineage>
        <taxon>Bacteria</taxon>
        <taxon>Pseudomonadati</taxon>
        <taxon>Pseudomonadota</taxon>
        <taxon>Betaproteobacteria</taxon>
        <taxon>Burkholderiales</taxon>
        <taxon>Comamonadaceae</taxon>
        <taxon>Rhodoferax</taxon>
    </lineage>
</organism>